<evidence type="ECO:0008006" key="4">
    <source>
        <dbReference type="Google" id="ProtNLM"/>
    </source>
</evidence>
<reference evidence="2" key="1">
    <citation type="journal article" date="2023" name="Mol. Phylogenet. Evol.">
        <title>Genome-scale phylogeny and comparative genomics of the fungal order Sordariales.</title>
        <authorList>
            <person name="Hensen N."/>
            <person name="Bonometti L."/>
            <person name="Westerberg I."/>
            <person name="Brannstrom I.O."/>
            <person name="Guillou S."/>
            <person name="Cros-Aarteil S."/>
            <person name="Calhoun S."/>
            <person name="Haridas S."/>
            <person name="Kuo A."/>
            <person name="Mondo S."/>
            <person name="Pangilinan J."/>
            <person name="Riley R."/>
            <person name="LaButti K."/>
            <person name="Andreopoulos B."/>
            <person name="Lipzen A."/>
            <person name="Chen C."/>
            <person name="Yan M."/>
            <person name="Daum C."/>
            <person name="Ng V."/>
            <person name="Clum A."/>
            <person name="Steindorff A."/>
            <person name="Ohm R.A."/>
            <person name="Martin F."/>
            <person name="Silar P."/>
            <person name="Natvig D.O."/>
            <person name="Lalanne C."/>
            <person name="Gautier V."/>
            <person name="Ament-Velasquez S.L."/>
            <person name="Kruys A."/>
            <person name="Hutchinson M.I."/>
            <person name="Powell A.J."/>
            <person name="Barry K."/>
            <person name="Miller A.N."/>
            <person name="Grigoriev I.V."/>
            <person name="Debuchy R."/>
            <person name="Gladieux P."/>
            <person name="Hiltunen Thoren M."/>
            <person name="Johannesson H."/>
        </authorList>
    </citation>
    <scope>NUCLEOTIDE SEQUENCE</scope>
    <source>
        <strain evidence="2">CBS 118394</strain>
    </source>
</reference>
<accession>A0AAE0M0D2</accession>
<dbReference type="AlphaFoldDB" id="A0AAE0M0D2"/>
<evidence type="ECO:0000313" key="3">
    <source>
        <dbReference type="Proteomes" id="UP001283341"/>
    </source>
</evidence>
<dbReference type="EMBL" id="JAUEDM010000007">
    <property type="protein sequence ID" value="KAK3314285.1"/>
    <property type="molecule type" value="Genomic_DNA"/>
</dbReference>
<protein>
    <recommendedName>
        <fullName evidence="4">Secreted protein</fullName>
    </recommendedName>
</protein>
<evidence type="ECO:0000313" key="2">
    <source>
        <dbReference type="EMBL" id="KAK3314285.1"/>
    </source>
</evidence>
<organism evidence="2 3">
    <name type="scientific">Apodospora peruviana</name>
    <dbReference type="NCBI Taxonomy" id="516989"/>
    <lineage>
        <taxon>Eukaryota</taxon>
        <taxon>Fungi</taxon>
        <taxon>Dikarya</taxon>
        <taxon>Ascomycota</taxon>
        <taxon>Pezizomycotina</taxon>
        <taxon>Sordariomycetes</taxon>
        <taxon>Sordariomycetidae</taxon>
        <taxon>Sordariales</taxon>
        <taxon>Lasiosphaeriaceae</taxon>
        <taxon>Apodospora</taxon>
    </lineage>
</organism>
<evidence type="ECO:0000256" key="1">
    <source>
        <dbReference type="SAM" id="SignalP"/>
    </source>
</evidence>
<keyword evidence="1" id="KW-0732">Signal</keyword>
<dbReference type="Proteomes" id="UP001283341">
    <property type="component" value="Unassembled WGS sequence"/>
</dbReference>
<feature type="signal peptide" evidence="1">
    <location>
        <begin position="1"/>
        <end position="16"/>
    </location>
</feature>
<name>A0AAE0M0D2_9PEZI</name>
<gene>
    <name evidence="2" type="ORF">B0H66DRAFT_375650</name>
</gene>
<reference evidence="2" key="2">
    <citation type="submission" date="2023-06" db="EMBL/GenBank/DDBJ databases">
        <authorList>
            <consortium name="Lawrence Berkeley National Laboratory"/>
            <person name="Haridas S."/>
            <person name="Hensen N."/>
            <person name="Bonometti L."/>
            <person name="Westerberg I."/>
            <person name="Brannstrom I.O."/>
            <person name="Guillou S."/>
            <person name="Cros-Aarteil S."/>
            <person name="Calhoun S."/>
            <person name="Kuo A."/>
            <person name="Mondo S."/>
            <person name="Pangilinan J."/>
            <person name="Riley R."/>
            <person name="Labutti K."/>
            <person name="Andreopoulos B."/>
            <person name="Lipzen A."/>
            <person name="Chen C."/>
            <person name="Yanf M."/>
            <person name="Daum C."/>
            <person name="Ng V."/>
            <person name="Clum A."/>
            <person name="Steindorff A."/>
            <person name="Ohm R."/>
            <person name="Martin F."/>
            <person name="Silar P."/>
            <person name="Natvig D."/>
            <person name="Lalanne C."/>
            <person name="Gautier V."/>
            <person name="Ament-Velasquez S.L."/>
            <person name="Kruys A."/>
            <person name="Hutchinson M.I."/>
            <person name="Powell A.J."/>
            <person name="Barry K."/>
            <person name="Miller A.N."/>
            <person name="Grigoriev I.V."/>
            <person name="Debuchy R."/>
            <person name="Gladieux P."/>
            <person name="Thoren M.H."/>
            <person name="Johannesson H."/>
        </authorList>
    </citation>
    <scope>NUCLEOTIDE SEQUENCE</scope>
    <source>
        <strain evidence="2">CBS 118394</strain>
    </source>
</reference>
<keyword evidence="3" id="KW-1185">Reference proteome</keyword>
<sequence>MGGWLWSAACLSACLSACLPACLPANGALQKQTVLSWSGRVHWLSDITLPSDTDDFVASKCPPILILPVFPASSVVECSQYRQHRMRAFCVAPLNPHSP</sequence>
<feature type="chain" id="PRO_5042011835" description="Secreted protein" evidence="1">
    <location>
        <begin position="17"/>
        <end position="99"/>
    </location>
</feature>
<proteinExistence type="predicted"/>
<comment type="caution">
    <text evidence="2">The sequence shown here is derived from an EMBL/GenBank/DDBJ whole genome shotgun (WGS) entry which is preliminary data.</text>
</comment>